<evidence type="ECO:0000313" key="8">
    <source>
        <dbReference type="EMBL" id="GGM04910.1"/>
    </source>
</evidence>
<feature type="transmembrane region" description="Helical" evidence="7">
    <location>
        <begin position="270"/>
        <end position="290"/>
    </location>
</feature>
<name>A0A917SZG4_9ACTN</name>
<proteinExistence type="predicted"/>
<dbReference type="Proteomes" id="UP000655208">
    <property type="component" value="Unassembled WGS sequence"/>
</dbReference>
<keyword evidence="4 7" id="KW-1133">Transmembrane helix</keyword>
<feature type="region of interest" description="Disordered" evidence="6">
    <location>
        <begin position="1"/>
        <end position="45"/>
    </location>
</feature>
<dbReference type="CDD" id="cd06579">
    <property type="entry name" value="TM_PBP1_transp_AraH_like"/>
    <property type="match status" value="1"/>
</dbReference>
<evidence type="ECO:0000256" key="5">
    <source>
        <dbReference type="ARBA" id="ARBA00023136"/>
    </source>
</evidence>
<feature type="transmembrane region" description="Helical" evidence="7">
    <location>
        <begin position="302"/>
        <end position="319"/>
    </location>
</feature>
<feature type="compositionally biased region" description="Low complexity" evidence="6">
    <location>
        <begin position="23"/>
        <end position="33"/>
    </location>
</feature>
<keyword evidence="5 7" id="KW-0472">Membrane</keyword>
<sequence length="377" mass="39591">MTVSPDARGVDVNAPVPPDDESTTTTGLPSLSTQANTLTTGPVEPESPELRAAQRARLRRRLFGSTPLLMAGVLILIFLVFTVAHPGTFPAFGNVRNMIDDTSLYLIMGVGFTFVMIAAGFDLSQGSVLVFGQVIAAKVMVAVGGQGGWTVAVGFVAAILGGAVWGVFNGLVITRLRVPPLITTLGSLGAALGVANLLTQGQDNTPTPAALTTLSAQLPWGMSWRVWVALLVAVVAGLYLHLTRFGRRTFVIGSNEEAARRSGINVKRHVVKLYVISAALAGLAGMMALINNTTTTVGGHSTDSLTVVTGVALGGVSLFGGSGLMVGTVIGMFVPTVLSNGLISIHVQPFWQQVATGFILVLAVYLDQFKRRRRDRV</sequence>
<protein>
    <submittedName>
        <fullName evidence="8">Sugar ABC transporter permease</fullName>
    </submittedName>
</protein>
<dbReference type="RefSeq" id="WP_188942090.1">
    <property type="nucleotide sequence ID" value="NZ_BMNA01000004.1"/>
</dbReference>
<feature type="transmembrane region" description="Helical" evidence="7">
    <location>
        <begin position="224"/>
        <end position="242"/>
    </location>
</feature>
<dbReference type="EMBL" id="BMNA01000004">
    <property type="protein sequence ID" value="GGM04910.1"/>
    <property type="molecule type" value="Genomic_DNA"/>
</dbReference>
<keyword evidence="9" id="KW-1185">Reference proteome</keyword>
<evidence type="ECO:0000256" key="4">
    <source>
        <dbReference type="ARBA" id="ARBA00022989"/>
    </source>
</evidence>
<keyword evidence="2" id="KW-1003">Cell membrane</keyword>
<dbReference type="PANTHER" id="PTHR32196">
    <property type="entry name" value="ABC TRANSPORTER PERMEASE PROTEIN YPHD-RELATED-RELATED"/>
    <property type="match status" value="1"/>
</dbReference>
<feature type="transmembrane region" description="Helical" evidence="7">
    <location>
        <begin position="128"/>
        <end position="145"/>
    </location>
</feature>
<comment type="caution">
    <text evidence="8">The sequence shown here is derived from an EMBL/GenBank/DDBJ whole genome shotgun (WGS) entry which is preliminary data.</text>
</comment>
<accession>A0A917SZG4</accession>
<feature type="transmembrane region" description="Helical" evidence="7">
    <location>
        <begin position="151"/>
        <end position="173"/>
    </location>
</feature>
<feature type="transmembrane region" description="Helical" evidence="7">
    <location>
        <begin position="62"/>
        <end position="84"/>
    </location>
</feature>
<dbReference type="GO" id="GO:0022857">
    <property type="term" value="F:transmembrane transporter activity"/>
    <property type="evidence" value="ECO:0007669"/>
    <property type="project" value="InterPro"/>
</dbReference>
<evidence type="ECO:0000256" key="7">
    <source>
        <dbReference type="SAM" id="Phobius"/>
    </source>
</evidence>
<evidence type="ECO:0000256" key="1">
    <source>
        <dbReference type="ARBA" id="ARBA00004651"/>
    </source>
</evidence>
<reference evidence="8" key="2">
    <citation type="submission" date="2020-09" db="EMBL/GenBank/DDBJ databases">
        <authorList>
            <person name="Sun Q."/>
            <person name="Zhou Y."/>
        </authorList>
    </citation>
    <scope>NUCLEOTIDE SEQUENCE</scope>
    <source>
        <strain evidence="8">CGMCC 4.7308</strain>
    </source>
</reference>
<feature type="transmembrane region" description="Helical" evidence="7">
    <location>
        <begin position="104"/>
        <end position="121"/>
    </location>
</feature>
<organism evidence="8 9">
    <name type="scientific">Nakamurella endophytica</name>
    <dbReference type="NCBI Taxonomy" id="1748367"/>
    <lineage>
        <taxon>Bacteria</taxon>
        <taxon>Bacillati</taxon>
        <taxon>Actinomycetota</taxon>
        <taxon>Actinomycetes</taxon>
        <taxon>Nakamurellales</taxon>
        <taxon>Nakamurellaceae</taxon>
        <taxon>Nakamurella</taxon>
    </lineage>
</organism>
<dbReference type="PANTHER" id="PTHR32196:SF72">
    <property type="entry name" value="RIBOSE IMPORT PERMEASE PROTEIN RBSC"/>
    <property type="match status" value="1"/>
</dbReference>
<feature type="transmembrane region" description="Helical" evidence="7">
    <location>
        <begin position="180"/>
        <end position="198"/>
    </location>
</feature>
<dbReference type="Pfam" id="PF02653">
    <property type="entry name" value="BPD_transp_2"/>
    <property type="match status" value="1"/>
</dbReference>
<keyword evidence="3 7" id="KW-0812">Transmembrane</keyword>
<comment type="subcellular location">
    <subcellularLocation>
        <location evidence="1">Cell membrane</location>
        <topology evidence="1">Multi-pass membrane protein</topology>
    </subcellularLocation>
</comment>
<dbReference type="AlphaFoldDB" id="A0A917SZG4"/>
<feature type="transmembrane region" description="Helical" evidence="7">
    <location>
        <begin position="349"/>
        <end position="366"/>
    </location>
</feature>
<evidence type="ECO:0000256" key="3">
    <source>
        <dbReference type="ARBA" id="ARBA00022692"/>
    </source>
</evidence>
<dbReference type="GO" id="GO:0005886">
    <property type="term" value="C:plasma membrane"/>
    <property type="evidence" value="ECO:0007669"/>
    <property type="project" value="UniProtKB-SubCell"/>
</dbReference>
<evidence type="ECO:0000313" key="9">
    <source>
        <dbReference type="Proteomes" id="UP000655208"/>
    </source>
</evidence>
<evidence type="ECO:0000256" key="2">
    <source>
        <dbReference type="ARBA" id="ARBA00022475"/>
    </source>
</evidence>
<dbReference type="InterPro" id="IPR001851">
    <property type="entry name" value="ABC_transp_permease"/>
</dbReference>
<evidence type="ECO:0000256" key="6">
    <source>
        <dbReference type="SAM" id="MobiDB-lite"/>
    </source>
</evidence>
<reference evidence="8" key="1">
    <citation type="journal article" date="2014" name="Int. J. Syst. Evol. Microbiol.">
        <title>Complete genome sequence of Corynebacterium casei LMG S-19264T (=DSM 44701T), isolated from a smear-ripened cheese.</title>
        <authorList>
            <consortium name="US DOE Joint Genome Institute (JGI-PGF)"/>
            <person name="Walter F."/>
            <person name="Albersmeier A."/>
            <person name="Kalinowski J."/>
            <person name="Ruckert C."/>
        </authorList>
    </citation>
    <scope>NUCLEOTIDE SEQUENCE</scope>
    <source>
        <strain evidence="8">CGMCC 4.7308</strain>
    </source>
</reference>
<feature type="transmembrane region" description="Helical" evidence="7">
    <location>
        <begin position="324"/>
        <end position="343"/>
    </location>
</feature>
<gene>
    <name evidence="8" type="ORF">GCM10011594_26460</name>
</gene>